<dbReference type="SUPFAM" id="SSF55785">
    <property type="entry name" value="PYP-like sensor domain (PAS domain)"/>
    <property type="match status" value="1"/>
</dbReference>
<dbReference type="CDD" id="cd00130">
    <property type="entry name" value="PAS"/>
    <property type="match status" value="1"/>
</dbReference>
<reference evidence="1" key="1">
    <citation type="submission" date="2022-10" db="EMBL/GenBank/DDBJ databases">
        <authorList>
            <person name="Chen Y."/>
            <person name="Dougan E. K."/>
            <person name="Chan C."/>
            <person name="Rhodes N."/>
            <person name="Thang M."/>
        </authorList>
    </citation>
    <scope>NUCLEOTIDE SEQUENCE</scope>
</reference>
<organism evidence="1">
    <name type="scientific">Cladocopium goreaui</name>
    <dbReference type="NCBI Taxonomy" id="2562237"/>
    <lineage>
        <taxon>Eukaryota</taxon>
        <taxon>Sar</taxon>
        <taxon>Alveolata</taxon>
        <taxon>Dinophyceae</taxon>
        <taxon>Suessiales</taxon>
        <taxon>Symbiodiniaceae</taxon>
        <taxon>Cladocopium</taxon>
    </lineage>
</organism>
<comment type="caution">
    <text evidence="1">The sequence shown here is derived from an EMBL/GenBank/DDBJ whole genome shotgun (WGS) entry which is preliminary data.</text>
</comment>
<dbReference type="AlphaFoldDB" id="A0A9P1DWW8"/>
<evidence type="ECO:0000313" key="2">
    <source>
        <dbReference type="EMBL" id="CAL4804219.1"/>
    </source>
</evidence>
<dbReference type="EMBL" id="CAMXCT010006610">
    <property type="protein sequence ID" value="CAI4016907.1"/>
    <property type="molecule type" value="Genomic_DNA"/>
</dbReference>
<protein>
    <submittedName>
        <fullName evidence="1">Uncharacterized protein</fullName>
    </submittedName>
</protein>
<gene>
    <name evidence="1" type="ORF">C1SCF055_LOCUS41596</name>
</gene>
<accession>A0A9P1DWW8</accession>
<reference evidence="2 3" key="2">
    <citation type="submission" date="2024-05" db="EMBL/GenBank/DDBJ databases">
        <authorList>
            <person name="Chen Y."/>
            <person name="Shah S."/>
            <person name="Dougan E. K."/>
            <person name="Thang M."/>
            <person name="Chan C."/>
        </authorList>
    </citation>
    <scope>NUCLEOTIDE SEQUENCE [LARGE SCALE GENOMIC DNA]</scope>
</reference>
<dbReference type="EMBL" id="CAMXCT030006610">
    <property type="protein sequence ID" value="CAL4804219.1"/>
    <property type="molecule type" value="Genomic_DNA"/>
</dbReference>
<keyword evidence="3" id="KW-1185">Reference proteome</keyword>
<evidence type="ECO:0000313" key="3">
    <source>
        <dbReference type="Proteomes" id="UP001152797"/>
    </source>
</evidence>
<proteinExistence type="predicted"/>
<feature type="non-terminal residue" evidence="1">
    <location>
        <position position="383"/>
    </location>
</feature>
<dbReference type="Proteomes" id="UP001152797">
    <property type="component" value="Unassembled WGS sequence"/>
</dbReference>
<dbReference type="Gene3D" id="3.30.450.20">
    <property type="entry name" value="PAS domain"/>
    <property type="match status" value="1"/>
</dbReference>
<dbReference type="EMBL" id="CAMXCT020006610">
    <property type="protein sequence ID" value="CAL1170282.1"/>
    <property type="molecule type" value="Genomic_DNA"/>
</dbReference>
<evidence type="ECO:0000313" key="1">
    <source>
        <dbReference type="EMBL" id="CAI4016907.1"/>
    </source>
</evidence>
<dbReference type="InterPro" id="IPR000014">
    <property type="entry name" value="PAS"/>
</dbReference>
<sequence length="383" mass="41923">FLDPSQALKINLLLSPIQMALQLGSPGSPGSPVPFAWTSFLLNCTNEGHILIFIAISSCYLDASLREKVMATVKMEAKTREAEANLAAARKLLKVTCDASLQLTENLEITQPERAFLEILGAEALEVEGRSFLDFISPADRQRFVDVVQTSSIHESPAGSLSVHLVDSSCEVRLYHVKIHSEKASSLDSDPDGSVPVQHLLGATQITTQTKEMARADDMRFLLGKCPGSQSKSRVSESAIDDSVSISQIKLAGLEDIKLTIDAMSLDEGFLIHAAEFNFDTRAAACYLPNLMEWVQPEARKRLLCWIQDRVNAIAAGKHLESSLHDLRLRDPSGSLIARTVTASELIVAPPEDAFDRQGSDSGSQLEEVFLLSLQLRDWYSAS</sequence>
<dbReference type="InterPro" id="IPR035965">
    <property type="entry name" value="PAS-like_dom_sf"/>
</dbReference>
<name>A0A9P1DWW8_9DINO</name>